<evidence type="ECO:0000313" key="3">
    <source>
        <dbReference type="Proteomes" id="UP000800094"/>
    </source>
</evidence>
<sequence length="351" mass="38878">MLNAFTYVCSARDPPLTSFFQQLLSPITHKQASFSPSHLALTSRVPLHSRSQTPHALDHPSSSTSNAPPHPPATMTTSPKPKPKPQQKDQASLPYTWDAVAAALTLPSSEEVPALILSPSFLTPWTYFRDALPLTPGIAPALHPSPPQDKKAMHSLVTRIYTQMDALSTSPYDRPTPQDRQSWTAAQHTECLLYQAARNLASPAQPFATAFERKNLKNESGRAKAHARLRGLVMLVANLATNYTVMAPSSVIKRIEALRPARDPERSPILEVRVKWRLERLGVEELRRRVLDGERGGRGEREWLIGILMGKEGLEAGVGIKNENGGRSQSEKRGREDDEDEEEASKRARTV</sequence>
<keyword evidence="3" id="KW-1185">Reference proteome</keyword>
<accession>A0A6A6HVN2</accession>
<dbReference type="AlphaFoldDB" id="A0A6A6HVN2"/>
<reference evidence="2" key="1">
    <citation type="journal article" date="2020" name="Stud. Mycol.">
        <title>101 Dothideomycetes genomes: a test case for predicting lifestyles and emergence of pathogens.</title>
        <authorList>
            <person name="Haridas S."/>
            <person name="Albert R."/>
            <person name="Binder M."/>
            <person name="Bloem J."/>
            <person name="Labutti K."/>
            <person name="Salamov A."/>
            <person name="Andreopoulos B."/>
            <person name="Baker S."/>
            <person name="Barry K."/>
            <person name="Bills G."/>
            <person name="Bluhm B."/>
            <person name="Cannon C."/>
            <person name="Castanera R."/>
            <person name="Culley D."/>
            <person name="Daum C."/>
            <person name="Ezra D."/>
            <person name="Gonzalez J."/>
            <person name="Henrissat B."/>
            <person name="Kuo A."/>
            <person name="Liang C."/>
            <person name="Lipzen A."/>
            <person name="Lutzoni F."/>
            <person name="Magnuson J."/>
            <person name="Mondo S."/>
            <person name="Nolan M."/>
            <person name="Ohm R."/>
            <person name="Pangilinan J."/>
            <person name="Park H.-J."/>
            <person name="Ramirez L."/>
            <person name="Alfaro M."/>
            <person name="Sun H."/>
            <person name="Tritt A."/>
            <person name="Yoshinaga Y."/>
            <person name="Zwiers L.-H."/>
            <person name="Turgeon B."/>
            <person name="Goodwin S."/>
            <person name="Spatafora J."/>
            <person name="Crous P."/>
            <person name="Grigoriev I."/>
        </authorList>
    </citation>
    <scope>NUCLEOTIDE SEQUENCE</scope>
    <source>
        <strain evidence="2">CBS 122368</strain>
    </source>
</reference>
<feature type="region of interest" description="Disordered" evidence="1">
    <location>
        <begin position="45"/>
        <end position="91"/>
    </location>
</feature>
<feature type="region of interest" description="Disordered" evidence="1">
    <location>
        <begin position="318"/>
        <end position="351"/>
    </location>
</feature>
<dbReference type="Proteomes" id="UP000800094">
    <property type="component" value="Unassembled WGS sequence"/>
</dbReference>
<feature type="compositionally biased region" description="Polar residues" evidence="1">
    <location>
        <begin position="49"/>
        <end position="67"/>
    </location>
</feature>
<gene>
    <name evidence="2" type="ORF">BU26DRAFT_162417</name>
</gene>
<dbReference type="EMBL" id="ML987209">
    <property type="protein sequence ID" value="KAF2241969.1"/>
    <property type="molecule type" value="Genomic_DNA"/>
</dbReference>
<dbReference type="OrthoDB" id="3748652at2759"/>
<protein>
    <submittedName>
        <fullName evidence="2">Uncharacterized protein</fullName>
    </submittedName>
</protein>
<organism evidence="2 3">
    <name type="scientific">Trematosphaeria pertusa</name>
    <dbReference type="NCBI Taxonomy" id="390896"/>
    <lineage>
        <taxon>Eukaryota</taxon>
        <taxon>Fungi</taxon>
        <taxon>Dikarya</taxon>
        <taxon>Ascomycota</taxon>
        <taxon>Pezizomycotina</taxon>
        <taxon>Dothideomycetes</taxon>
        <taxon>Pleosporomycetidae</taxon>
        <taxon>Pleosporales</taxon>
        <taxon>Massarineae</taxon>
        <taxon>Trematosphaeriaceae</taxon>
        <taxon>Trematosphaeria</taxon>
    </lineage>
</organism>
<evidence type="ECO:0000313" key="2">
    <source>
        <dbReference type="EMBL" id="KAF2241969.1"/>
    </source>
</evidence>
<name>A0A6A6HVN2_9PLEO</name>
<proteinExistence type="predicted"/>
<dbReference type="RefSeq" id="XP_033676973.1">
    <property type="nucleotide sequence ID" value="XM_033820160.1"/>
</dbReference>
<dbReference type="GeneID" id="54573490"/>
<evidence type="ECO:0000256" key="1">
    <source>
        <dbReference type="SAM" id="MobiDB-lite"/>
    </source>
</evidence>